<accession>L1KUC9</accession>
<name>L1KUC9_9ACTN</name>
<evidence type="ECO:0000313" key="3">
    <source>
        <dbReference type="Proteomes" id="UP000010411"/>
    </source>
</evidence>
<dbReference type="Proteomes" id="UP000010411">
    <property type="component" value="Unassembled WGS sequence"/>
</dbReference>
<evidence type="ECO:0008006" key="4">
    <source>
        <dbReference type="Google" id="ProtNLM"/>
    </source>
</evidence>
<sequence>MGMLREGKRRRFGEFGRTRARPHSFVSGPSINPAAPRAPSSAMMAPMPDTLTVRRVLGDRPFAEIGTPSAVAVSEDRGLAVVSGDLGYLKWSGNSTAGYGWQPYRVGVYGTDDLRCRRLVESHWPVHSLAIHPTLPLVAVGTGAYDGDYYYEGELLLIDLESGRSRSMMRRPREVLRVEWESARTLRLMVAATDYDDRDEADSHAYDVVVERPDWGAAPRGSVQQKELSGQWVEFERPLPDRVAARRAVEQLAGESRWELRRQVWDVHGLPDGRVLACLEGVLAETWLPDGRLDWCVPDEEGGRQLVVRDLDAWVNVERRPERRVGREEGTESPLVARVSLADGKTLDTLALGSSVTITTRQDGWLALRPADPDKQDGPQPVALIPPSENIPQGTVTLGGSDSRNHFFPVRRSDRLLFLQGKERAPSRDKWVVAVDPDDDPVPQRLFPLDWQSPARHLFAGPGIELGPPESRDLVHAVAMYHSSFPALRHSASVVRRSLADGAVSWEFTTEYPVTALDGDDDTVYVAFNTGELVALHASDGTVRWRHHLKIGGRRVVPLSLELTDSGRLLIGTADGRILDCSVGR</sequence>
<feature type="region of interest" description="Disordered" evidence="1">
    <location>
        <begin position="1"/>
        <end position="43"/>
    </location>
</feature>
<reference evidence="2 3" key="1">
    <citation type="submission" date="2012-11" db="EMBL/GenBank/DDBJ databases">
        <authorList>
            <person name="Huguet-Tapia J.C."/>
            <person name="Durkin A.S."/>
            <person name="Pettis G.S."/>
            <person name="Badger J.H."/>
        </authorList>
    </citation>
    <scope>NUCLEOTIDE SEQUENCE [LARGE SCALE GENOMIC DNA]</scope>
    <source>
        <strain evidence="2 3">91-03</strain>
    </source>
</reference>
<dbReference type="EMBL" id="AEJC01000375">
    <property type="protein sequence ID" value="EKX64401.1"/>
    <property type="molecule type" value="Genomic_DNA"/>
</dbReference>
<dbReference type="Gene3D" id="2.130.10.10">
    <property type="entry name" value="YVTN repeat-like/Quinoprotein amine dehydrogenase"/>
    <property type="match status" value="1"/>
</dbReference>
<dbReference type="SUPFAM" id="SSF50998">
    <property type="entry name" value="Quinoprotein alcohol dehydrogenase-like"/>
    <property type="match status" value="1"/>
</dbReference>
<keyword evidence="3" id="KW-1185">Reference proteome</keyword>
<proteinExistence type="predicted"/>
<feature type="compositionally biased region" description="Low complexity" evidence="1">
    <location>
        <begin position="33"/>
        <end position="43"/>
    </location>
</feature>
<gene>
    <name evidence="2" type="ORF">STRIP9103_00130</name>
</gene>
<dbReference type="AlphaFoldDB" id="L1KUC9"/>
<evidence type="ECO:0000313" key="2">
    <source>
        <dbReference type="EMBL" id="EKX64401.1"/>
    </source>
</evidence>
<comment type="caution">
    <text evidence="2">The sequence shown here is derived from an EMBL/GenBank/DDBJ whole genome shotgun (WGS) entry which is preliminary data.</text>
</comment>
<dbReference type="InterPro" id="IPR011047">
    <property type="entry name" value="Quinoprotein_ADH-like_sf"/>
</dbReference>
<organism evidence="2 3">
    <name type="scientific">Streptomyces ipomoeae 91-03</name>
    <dbReference type="NCBI Taxonomy" id="698759"/>
    <lineage>
        <taxon>Bacteria</taxon>
        <taxon>Bacillati</taxon>
        <taxon>Actinomycetota</taxon>
        <taxon>Actinomycetes</taxon>
        <taxon>Kitasatosporales</taxon>
        <taxon>Streptomycetaceae</taxon>
        <taxon>Streptomyces</taxon>
    </lineage>
</organism>
<protein>
    <recommendedName>
        <fullName evidence="4">PQQ enzyme repeat protein</fullName>
    </recommendedName>
</protein>
<evidence type="ECO:0000256" key="1">
    <source>
        <dbReference type="SAM" id="MobiDB-lite"/>
    </source>
</evidence>
<dbReference type="InterPro" id="IPR015943">
    <property type="entry name" value="WD40/YVTN_repeat-like_dom_sf"/>
</dbReference>
<dbReference type="PATRIC" id="fig|698759.3.peg.4959"/>